<evidence type="ECO:0000256" key="8">
    <source>
        <dbReference type="ARBA" id="ARBA00023136"/>
    </source>
</evidence>
<dbReference type="OrthoDB" id="426438at2759"/>
<dbReference type="GO" id="GO:0060271">
    <property type="term" value="P:cilium assembly"/>
    <property type="evidence" value="ECO:0007669"/>
    <property type="project" value="TreeGrafter"/>
</dbReference>
<dbReference type="GO" id="GO:0032880">
    <property type="term" value="P:regulation of protein localization"/>
    <property type="evidence" value="ECO:0007669"/>
    <property type="project" value="TreeGrafter"/>
</dbReference>
<dbReference type="GO" id="GO:0035869">
    <property type="term" value="C:ciliary transition zone"/>
    <property type="evidence" value="ECO:0007669"/>
    <property type="project" value="TreeGrafter"/>
</dbReference>
<keyword evidence="9" id="KW-0325">Glycoprotein</keyword>
<dbReference type="PANTHER" id="PTHR14605">
    <property type="entry name" value="CHST5 PROTEIN"/>
    <property type="match status" value="1"/>
</dbReference>
<keyword evidence="6 12" id="KW-1133">Transmembrane helix</keyword>
<comment type="similarity">
    <text evidence="2">Belongs to the TMEM231 family.</text>
</comment>
<dbReference type="GO" id="GO:0060170">
    <property type="term" value="C:ciliary membrane"/>
    <property type="evidence" value="ECO:0007669"/>
    <property type="project" value="UniProtKB-SubCell"/>
</dbReference>
<evidence type="ECO:0000256" key="10">
    <source>
        <dbReference type="ARBA" id="ARBA00023273"/>
    </source>
</evidence>
<accession>A0A9Q0MLB9</accession>
<dbReference type="InterPro" id="IPR019306">
    <property type="entry name" value="TMEM231"/>
</dbReference>
<evidence type="ECO:0000256" key="1">
    <source>
        <dbReference type="ARBA" id="ARBA00004272"/>
    </source>
</evidence>
<sequence length="329" mass="39053">MKILTLYSTSVHTAYKNSICSLPAFIVFTLTVFMILCPIYIIIYNSNELWYQPKIIYEQPIVSFQYKYILMGEYGSSLDINDDVNNMVDGSPALAVMSSFGFLNEITESWQKRGTVKYWKEDFDRNNVPDRLHFQFVYESTNEKLTYLSMFIELDAYIENHHCKLHVPAAVIISKELLPPNFLSGEISFEGKLKLEQKSSFHCPYFMRKVKSNFYYELIPTNSTHIHDYEVTQIRKKLANNVGFIQFEKTNTHWDRRSEDDKVVINLSVDIGEVKSRFHLTFWQKLLSFWTKYLAVLVIFVYFVSKFKFYLFSRRILRAWQIIPWQKIH</sequence>
<evidence type="ECO:0000256" key="7">
    <source>
        <dbReference type="ARBA" id="ARBA00023069"/>
    </source>
</evidence>
<evidence type="ECO:0000256" key="12">
    <source>
        <dbReference type="SAM" id="Phobius"/>
    </source>
</evidence>
<dbReference type="Proteomes" id="UP001151699">
    <property type="component" value="Unassembled WGS sequence"/>
</dbReference>
<evidence type="ECO:0000256" key="11">
    <source>
        <dbReference type="ARBA" id="ARBA00024803"/>
    </source>
</evidence>
<keyword evidence="8 12" id="KW-0472">Membrane</keyword>
<evidence type="ECO:0000256" key="5">
    <source>
        <dbReference type="ARBA" id="ARBA00022692"/>
    </source>
</evidence>
<dbReference type="AlphaFoldDB" id="A0A9Q0MLB9"/>
<dbReference type="PANTHER" id="PTHR14605:SF1">
    <property type="entry name" value="TRANSMEMBRANE PROTEIN 231"/>
    <property type="match status" value="1"/>
</dbReference>
<keyword evidence="10" id="KW-0966">Cell projection</keyword>
<keyword evidence="7" id="KW-0969">Cilium</keyword>
<comment type="caution">
    <text evidence="13">The sequence shown here is derived from an EMBL/GenBank/DDBJ whole genome shotgun (WGS) entry which is preliminary data.</text>
</comment>
<evidence type="ECO:0000256" key="3">
    <source>
        <dbReference type="ARBA" id="ARBA00015087"/>
    </source>
</evidence>
<reference evidence="13" key="1">
    <citation type="submission" date="2022-07" db="EMBL/GenBank/DDBJ databases">
        <authorList>
            <person name="Trinca V."/>
            <person name="Uliana J.V.C."/>
            <person name="Torres T.T."/>
            <person name="Ward R.J."/>
            <person name="Monesi N."/>
        </authorList>
    </citation>
    <scope>NUCLEOTIDE SEQUENCE</scope>
    <source>
        <strain evidence="13">HSMRA1968</strain>
        <tissue evidence="13">Whole embryos</tissue>
    </source>
</reference>
<protein>
    <recommendedName>
        <fullName evidence="3">Transmembrane protein 231</fullName>
    </recommendedName>
</protein>
<evidence type="ECO:0000256" key="9">
    <source>
        <dbReference type="ARBA" id="ARBA00023180"/>
    </source>
</evidence>
<evidence type="ECO:0000256" key="2">
    <source>
        <dbReference type="ARBA" id="ARBA00009082"/>
    </source>
</evidence>
<organism evidence="13 14">
    <name type="scientific">Pseudolycoriella hygida</name>
    <dbReference type="NCBI Taxonomy" id="35572"/>
    <lineage>
        <taxon>Eukaryota</taxon>
        <taxon>Metazoa</taxon>
        <taxon>Ecdysozoa</taxon>
        <taxon>Arthropoda</taxon>
        <taxon>Hexapoda</taxon>
        <taxon>Insecta</taxon>
        <taxon>Pterygota</taxon>
        <taxon>Neoptera</taxon>
        <taxon>Endopterygota</taxon>
        <taxon>Diptera</taxon>
        <taxon>Nematocera</taxon>
        <taxon>Sciaroidea</taxon>
        <taxon>Sciaridae</taxon>
        <taxon>Pseudolycoriella</taxon>
    </lineage>
</organism>
<dbReference type="Pfam" id="PF10149">
    <property type="entry name" value="TM231"/>
    <property type="match status" value="1"/>
</dbReference>
<evidence type="ECO:0000256" key="4">
    <source>
        <dbReference type="ARBA" id="ARBA00022475"/>
    </source>
</evidence>
<feature type="transmembrane region" description="Helical" evidence="12">
    <location>
        <begin position="286"/>
        <end position="305"/>
    </location>
</feature>
<evidence type="ECO:0000313" key="13">
    <source>
        <dbReference type="EMBL" id="KAJ6623777.1"/>
    </source>
</evidence>
<comment type="function">
    <text evidence="11">Transmembrane component of the tectonic-like complex, a complex localized at the transition zone of primary cilia and acting as a barrier that prevents diffusion of transmembrane proteins between the cilia and plasma membranes. Required for ciliogenesis and sonic hedgehog/SHH signaling.</text>
</comment>
<keyword evidence="4" id="KW-1003">Cell membrane</keyword>
<proteinExistence type="inferred from homology"/>
<comment type="subcellular location">
    <subcellularLocation>
        <location evidence="1">Cell projection</location>
        <location evidence="1">Cilium membrane</location>
        <topology evidence="1">Multi-pass membrane protein</topology>
    </subcellularLocation>
</comment>
<evidence type="ECO:0000313" key="14">
    <source>
        <dbReference type="Proteomes" id="UP001151699"/>
    </source>
</evidence>
<evidence type="ECO:0000256" key="6">
    <source>
        <dbReference type="ARBA" id="ARBA00022989"/>
    </source>
</evidence>
<feature type="transmembrane region" description="Helical" evidence="12">
    <location>
        <begin position="21"/>
        <end position="43"/>
    </location>
</feature>
<gene>
    <name evidence="13" type="primary">TMEM231</name>
    <name evidence="13" type="ORF">Bhyg_16516</name>
</gene>
<keyword evidence="5 12" id="KW-0812">Transmembrane</keyword>
<dbReference type="EMBL" id="WJQU01003570">
    <property type="protein sequence ID" value="KAJ6623777.1"/>
    <property type="molecule type" value="Genomic_DNA"/>
</dbReference>
<name>A0A9Q0MLB9_9DIPT</name>
<keyword evidence="14" id="KW-1185">Reference proteome</keyword>